<dbReference type="InterPro" id="IPR011990">
    <property type="entry name" value="TPR-like_helical_dom_sf"/>
</dbReference>
<proteinExistence type="inferred from homology"/>
<dbReference type="GO" id="GO:0033588">
    <property type="term" value="C:elongator holoenzyme complex"/>
    <property type="evidence" value="ECO:0007669"/>
    <property type="project" value="InterPro"/>
</dbReference>
<dbReference type="InterPro" id="IPR056169">
    <property type="entry name" value="HB_ELP1"/>
</dbReference>
<dbReference type="PANTHER" id="PTHR12747:SF0">
    <property type="entry name" value="ELONGATOR COMPLEX PROTEIN 1"/>
    <property type="match status" value="1"/>
</dbReference>
<feature type="domain" description="ELP1 three-helical bundle" evidence="11">
    <location>
        <begin position="1118"/>
        <end position="1290"/>
    </location>
</feature>
<comment type="subcellular location">
    <subcellularLocation>
        <location evidence="6">Cytoplasm</location>
    </subcellularLocation>
    <subcellularLocation>
        <location evidence="6">Nucleus</location>
    </subcellularLocation>
</comment>
<feature type="domain" description="ELP1 N-terminal second beta-propeller" evidence="8">
    <location>
        <begin position="404"/>
        <end position="687"/>
    </location>
</feature>
<evidence type="ECO:0000259" key="9">
    <source>
        <dbReference type="Pfam" id="PF23878"/>
    </source>
</evidence>
<feature type="domain" description="ELP1 alpha-solenoid" evidence="10">
    <location>
        <begin position="825"/>
        <end position="937"/>
    </location>
</feature>
<dbReference type="InterPro" id="IPR015943">
    <property type="entry name" value="WD40/YVTN_repeat-like_dom_sf"/>
</dbReference>
<evidence type="ECO:0000256" key="4">
    <source>
        <dbReference type="ARBA" id="ARBA00022694"/>
    </source>
</evidence>
<evidence type="ECO:0000259" key="7">
    <source>
        <dbReference type="Pfam" id="PF04762"/>
    </source>
</evidence>
<comment type="similarity">
    <text evidence="2 6">Belongs to the ELP1/IKA1 family.</text>
</comment>
<dbReference type="Gene3D" id="1.25.40.470">
    <property type="match status" value="1"/>
</dbReference>
<dbReference type="SUPFAM" id="SSF69322">
    <property type="entry name" value="Tricorn protease domain 2"/>
    <property type="match status" value="1"/>
</dbReference>
<reference evidence="12 13" key="2">
    <citation type="submission" date="2016-08" db="EMBL/GenBank/DDBJ databases">
        <title>Pervasive Adenine N6-methylation of Active Genes in Fungi.</title>
        <authorList>
            <consortium name="DOE Joint Genome Institute"/>
            <person name="Mondo S.J."/>
            <person name="Dannebaum R.O."/>
            <person name="Kuo R.C."/>
            <person name="Labutti K."/>
            <person name="Haridas S."/>
            <person name="Kuo A."/>
            <person name="Salamov A."/>
            <person name="Ahrendt S.R."/>
            <person name="Lipzen A."/>
            <person name="Sullivan W."/>
            <person name="Andreopoulos W.B."/>
            <person name="Clum A."/>
            <person name="Lindquist E."/>
            <person name="Daum C."/>
            <person name="Ramamoorthy G.K."/>
            <person name="Gryganskyi A."/>
            <person name="Culley D."/>
            <person name="Magnuson J.K."/>
            <person name="James T.Y."/>
            <person name="O'Malley M.A."/>
            <person name="Stajich J.E."/>
            <person name="Spatafora J.W."/>
            <person name="Visel A."/>
            <person name="Grigoriev I.V."/>
        </authorList>
    </citation>
    <scope>NUCLEOTIDE SEQUENCE [LARGE SCALE GENOMIC DNA]</scope>
    <source>
        <strain evidence="13">finn</strain>
    </source>
</reference>
<dbReference type="STRING" id="1754191.A0A1Y1V5P6"/>
<dbReference type="InterPro" id="IPR056166">
    <property type="entry name" value="TPR_ELP1"/>
</dbReference>
<gene>
    <name evidence="12" type="ORF">BCR36DRAFT_330056</name>
</gene>
<dbReference type="Pfam" id="PF23878">
    <property type="entry name" value="TPR_ELP1"/>
    <property type="match status" value="1"/>
</dbReference>
<dbReference type="OrthoDB" id="40048at2759"/>
<keyword evidence="3 6" id="KW-0963">Cytoplasm</keyword>
<evidence type="ECO:0000259" key="10">
    <source>
        <dbReference type="Pfam" id="PF23925"/>
    </source>
</evidence>
<evidence type="ECO:0000256" key="2">
    <source>
        <dbReference type="ARBA" id="ARBA00006086"/>
    </source>
</evidence>
<sequence>MRSLFLQTITNSKLIPFLEDELKLPSNISINTDDESVYVACYSESRNENIIFKISIENNSQIINELISYPSSSENAIIGLQVLYENQTICAAFSNGEIYTIQLNSQMENVENECVGSIDSGILCMSWSPDQEIVIFITGDKKIIEMNKFFDVLNEIPIEVDNFGEDMQVNVGWGKKETQFHGAGEKEKAKIKIDKTKIKLSIDDDFKIRVSWRGDGEYFVCSSVGYDDKIEQRKIRVYNRDCVLQSTNEIMDQLEHTLCWRPSGNLIATSQRFSHKHNIIFLERNGLKHGEFTIREPLSTKIIEVLWNFDSSVLALWMERMDNNNEKKESVVQIWSMNNYHWYLKQEHIFNNDLGMVSSMEWDPEKPLRLHLMTTKYMYLQYNYEWCIFSSTFVSEDDPATVIVIDGKEALYTPFRYQNVPPPMASFKTDLEGNASYISFAPFNIGDDFCVLLSDNTVQFFKSNIESKPIAGPSIIGKLRLPGENIHYRQLTWINEDTLIAIAHDLNVDNNVEKLLCIKIEQIEDDIKIIKTSEKKFDDDNNKIVRLICNSSTKDMLIESTDASLYSIEIDSDFNIAYKPFEECLQLNDICPWLAVTYIGKNEQKTKCVIGLTARNRLYANENLIVSNCTSFYIHSDYLIFTTMTHTARFLPLNIPFENFKITDDRSNISNIFDESIRRVERGSKIVAAVKSNISLVLQMPRGNLETVCPRALVLMKVRNLLDKYNYKDALIMCRKHRIDMNILCDHNLEKFIENIEMFVKQIDNQDYFNLFISGLKNEDITQGMYKMKDYSTNTKPINPLGINLQNVVSISNTVDNNLLSLVTNQKVSENKVNKICKAIRKTFESIDKIKYVQPILTSYVKSEPPQLEEALYCIKSIKNDNKPELAEKAIKYIIFLVNVDKLYNIALSLYDFELVLMIAQQSQKDPREYIPFLQNLQKLEVNYQHFKINDYLEKYEKALECLSMSGEKYFNDCLNYIKKHFLYNEAMKIFKSDEKKYLNVLSIYAEYLASNELFNQAGLAFWMAKEYDKAIEYYQKTGKWREIFTIATSQNYDKEKLNEIANNLIEQFQEEKLYEDAAYIYIEYLNKPKEAVNYFLKSGKWLEAVRLYFKHNLQSELETQVISMLISGQSRLITTIKEYMELYTKQASRLIEIRIEKQKKLESGEIFKMDERTLDGSTNNNNIDILPDTMSMASKFTGFTAYTLANSLMTAATASINTGKGGRKRRKLQRKMMKGKKGSIYEEGYLINSLRKTIQRLDDIHESVKSLCQALLQFNKVEEARELQDTYYNKGIMIVKPQIDQIFIPTPVPETIEQIRARLMSSVPIAAPTIQEEKPKLLQNENTPIISWPYMMLEDHCPNQKELTELLKKKDEF</sequence>
<dbReference type="Gene3D" id="2.130.10.10">
    <property type="entry name" value="YVTN repeat-like/Quinoprotein amine dehydrogenase"/>
    <property type="match status" value="1"/>
</dbReference>
<dbReference type="EMBL" id="MCFH01000029">
    <property type="protein sequence ID" value="ORX47879.1"/>
    <property type="molecule type" value="Genomic_DNA"/>
</dbReference>
<keyword evidence="12" id="KW-0808">Transferase</keyword>
<dbReference type="GO" id="GO:0002926">
    <property type="term" value="P:tRNA wobble base 5-methoxycarbonylmethyl-2-thiouridinylation"/>
    <property type="evidence" value="ECO:0007669"/>
    <property type="project" value="TreeGrafter"/>
</dbReference>
<dbReference type="PIRSF" id="PIRSF017233">
    <property type="entry name" value="IKAP"/>
    <property type="match status" value="1"/>
</dbReference>
<reference evidence="12 13" key="1">
    <citation type="submission" date="2016-08" db="EMBL/GenBank/DDBJ databases">
        <title>Genomes of anaerobic fungi encode conserved fungal cellulosomes for biomass hydrolysis.</title>
        <authorList>
            <consortium name="DOE Joint Genome Institute"/>
            <person name="Haitjema C.H."/>
            <person name="Gilmore S.P."/>
            <person name="Henske J.K."/>
            <person name="Solomon K.V."/>
            <person name="De Groot R."/>
            <person name="Kuo A."/>
            <person name="Mondo S.J."/>
            <person name="Salamov A.A."/>
            <person name="Labutti K."/>
            <person name="Zhao Z."/>
            <person name="Chiniquy J."/>
            <person name="Barry K."/>
            <person name="Brewer H.M."/>
            <person name="Purvine S.O."/>
            <person name="Wright A.T."/>
            <person name="Boxma B."/>
            <person name="Van Alen T."/>
            <person name="Hackstein J.H."/>
            <person name="Baker S.E."/>
            <person name="Grigoriev I.V."/>
            <person name="O'Malley M.A."/>
        </authorList>
    </citation>
    <scope>NUCLEOTIDE SEQUENCE [LARGE SCALE GENOMIC DNA]</scope>
    <source>
        <strain evidence="13">finn</strain>
    </source>
</reference>
<evidence type="ECO:0000256" key="6">
    <source>
        <dbReference type="PIRNR" id="PIRNR017233"/>
    </source>
</evidence>
<accession>A0A1Y1V5P6</accession>
<comment type="pathway">
    <text evidence="1">tRNA modification; 5-methoxycarbonylmethyl-2-thiouridine-tRNA biosynthesis.</text>
</comment>
<evidence type="ECO:0000313" key="13">
    <source>
        <dbReference type="Proteomes" id="UP000193719"/>
    </source>
</evidence>
<dbReference type="InterPro" id="IPR056164">
    <property type="entry name" value="Beta-prop_ELP1_1st"/>
</dbReference>
<evidence type="ECO:0000259" key="8">
    <source>
        <dbReference type="Pfam" id="PF23797"/>
    </source>
</evidence>
<feature type="domain" description="ELP1 first N-terminal beta-propeller" evidence="7">
    <location>
        <begin position="24"/>
        <end position="365"/>
    </location>
</feature>
<dbReference type="GO" id="GO:0005829">
    <property type="term" value="C:cytosol"/>
    <property type="evidence" value="ECO:0007669"/>
    <property type="project" value="TreeGrafter"/>
</dbReference>
<evidence type="ECO:0000256" key="3">
    <source>
        <dbReference type="ARBA" id="ARBA00022490"/>
    </source>
</evidence>
<dbReference type="Pfam" id="PF04762">
    <property type="entry name" value="Beta-prop_ELP1_1st"/>
    <property type="match status" value="1"/>
</dbReference>
<name>A0A1Y1V5P6_9FUNG</name>
<protein>
    <recommendedName>
        <fullName evidence="5 6">Elongator complex protein 1</fullName>
    </recommendedName>
</protein>
<comment type="caution">
    <text evidence="12">The sequence shown here is derived from an EMBL/GenBank/DDBJ whole genome shotgun (WGS) entry which is preliminary data.</text>
</comment>
<dbReference type="InterPro" id="IPR006849">
    <property type="entry name" value="Elp1"/>
</dbReference>
<dbReference type="SUPFAM" id="SSF48452">
    <property type="entry name" value="TPR-like"/>
    <property type="match status" value="1"/>
</dbReference>
<dbReference type="InterPro" id="IPR056165">
    <property type="entry name" value="Beta-prop_ELP1_2nd"/>
</dbReference>
<dbReference type="Pfam" id="PF23936">
    <property type="entry name" value="HB_ELP1"/>
    <property type="match status" value="1"/>
</dbReference>
<evidence type="ECO:0000256" key="1">
    <source>
        <dbReference type="ARBA" id="ARBA00005043"/>
    </source>
</evidence>
<dbReference type="Pfam" id="PF23925">
    <property type="entry name" value="A-sol_ELP1"/>
    <property type="match status" value="2"/>
</dbReference>
<dbReference type="PANTHER" id="PTHR12747">
    <property type="entry name" value="ELONGATOR COMPLEX PROTEIN 1"/>
    <property type="match status" value="1"/>
</dbReference>
<feature type="domain" description="ELP1 TPR" evidence="9">
    <location>
        <begin position="944"/>
        <end position="1107"/>
    </location>
</feature>
<keyword evidence="12" id="KW-0418">Kinase</keyword>
<dbReference type="GO" id="GO:0016301">
    <property type="term" value="F:kinase activity"/>
    <property type="evidence" value="ECO:0007669"/>
    <property type="project" value="UniProtKB-KW"/>
</dbReference>
<dbReference type="Pfam" id="PF23797">
    <property type="entry name" value="Beta-prop_ELP1_2nd"/>
    <property type="match status" value="1"/>
</dbReference>
<dbReference type="GO" id="GO:0005634">
    <property type="term" value="C:nucleus"/>
    <property type="evidence" value="ECO:0007669"/>
    <property type="project" value="UniProtKB-SubCell"/>
</dbReference>
<keyword evidence="4" id="KW-0819">tRNA processing</keyword>
<feature type="domain" description="ELP1 alpha-solenoid" evidence="10">
    <location>
        <begin position="711"/>
        <end position="797"/>
    </location>
</feature>
<keyword evidence="6" id="KW-0539">Nucleus</keyword>
<dbReference type="Proteomes" id="UP000193719">
    <property type="component" value="Unassembled WGS sequence"/>
</dbReference>
<evidence type="ECO:0000259" key="11">
    <source>
        <dbReference type="Pfam" id="PF23936"/>
    </source>
</evidence>
<keyword evidence="13" id="KW-1185">Reference proteome</keyword>
<dbReference type="InterPro" id="IPR056167">
    <property type="entry name" value="A-sol_ELP1"/>
</dbReference>
<evidence type="ECO:0000256" key="5">
    <source>
        <dbReference type="ARBA" id="ARBA00029535"/>
    </source>
</evidence>
<evidence type="ECO:0000313" key="12">
    <source>
        <dbReference type="EMBL" id="ORX47879.1"/>
    </source>
</evidence>
<organism evidence="12 13">
    <name type="scientific">Piromyces finnis</name>
    <dbReference type="NCBI Taxonomy" id="1754191"/>
    <lineage>
        <taxon>Eukaryota</taxon>
        <taxon>Fungi</taxon>
        <taxon>Fungi incertae sedis</taxon>
        <taxon>Chytridiomycota</taxon>
        <taxon>Chytridiomycota incertae sedis</taxon>
        <taxon>Neocallimastigomycetes</taxon>
        <taxon>Neocallimastigales</taxon>
        <taxon>Neocallimastigaceae</taxon>
        <taxon>Piromyces</taxon>
    </lineage>
</organism>
<dbReference type="GO" id="GO:0000049">
    <property type="term" value="F:tRNA binding"/>
    <property type="evidence" value="ECO:0007669"/>
    <property type="project" value="TreeGrafter"/>
</dbReference>
<dbReference type="UniPathway" id="UPA00988"/>
<comment type="function">
    <text evidence="6">Component of the elongator complex which is required for multiple tRNA modifications, including mcm5U (5-methoxycarbonylmethyl uridine), mcm5s2U (5-methoxycarbonylmethyl-2-thiouridine), and ncm5U (5-carbamoylmethyl uridine). The elongator complex catalyzes formation of carboxymethyluridine in the wobble base at position 34 in tRNAs.</text>
</comment>